<reference evidence="2 3" key="2">
    <citation type="submission" date="2016-05" db="EMBL/GenBank/DDBJ databases">
        <title>Lineage-specific infection strategies underlie the spectrum of fungal disease in amphibians.</title>
        <authorList>
            <person name="Cuomo C.A."/>
            <person name="Farrer R.A."/>
            <person name="James T."/>
            <person name="Longcore J."/>
            <person name="Birren B."/>
        </authorList>
    </citation>
    <scope>NUCLEOTIDE SEQUENCE [LARGE SCALE GENOMIC DNA]</scope>
    <source>
        <strain evidence="2 3">JEL423</strain>
    </source>
</reference>
<accession>A0A177WS60</accession>
<dbReference type="OrthoDB" id="27140at2759"/>
<feature type="domain" description="Rab-GAP TBC" evidence="1">
    <location>
        <begin position="30"/>
        <end position="226"/>
    </location>
</feature>
<dbReference type="Proteomes" id="UP000077115">
    <property type="component" value="Unassembled WGS sequence"/>
</dbReference>
<evidence type="ECO:0000259" key="1">
    <source>
        <dbReference type="PROSITE" id="PS50086"/>
    </source>
</evidence>
<dbReference type="GO" id="GO:0031267">
    <property type="term" value="F:small GTPase binding"/>
    <property type="evidence" value="ECO:0007669"/>
    <property type="project" value="TreeGrafter"/>
</dbReference>
<reference evidence="2 3" key="1">
    <citation type="submission" date="2006-10" db="EMBL/GenBank/DDBJ databases">
        <title>The Genome Sequence of Batrachochytrium dendrobatidis JEL423.</title>
        <authorList>
            <consortium name="The Broad Institute Genome Sequencing Platform"/>
            <person name="Birren B."/>
            <person name="Lander E."/>
            <person name="Galagan J."/>
            <person name="Cuomo C."/>
            <person name="Devon K."/>
            <person name="Jaffe D."/>
            <person name="Butler J."/>
            <person name="Alvarez P."/>
            <person name="Gnerre S."/>
            <person name="Grabherr M."/>
            <person name="Kleber M."/>
            <person name="Mauceli E."/>
            <person name="Brockman W."/>
            <person name="Young S."/>
            <person name="LaButti K."/>
            <person name="Sykes S."/>
            <person name="DeCaprio D."/>
            <person name="Crawford M."/>
            <person name="Koehrsen M."/>
            <person name="Engels R."/>
            <person name="Montgomery P."/>
            <person name="Pearson M."/>
            <person name="Howarth C."/>
            <person name="Larson L."/>
            <person name="White J."/>
            <person name="O'Leary S."/>
            <person name="Kodira C."/>
            <person name="Zeng Q."/>
            <person name="Yandava C."/>
            <person name="Alvarado L."/>
            <person name="Longcore J."/>
            <person name="James T."/>
        </authorList>
    </citation>
    <scope>NUCLEOTIDE SEQUENCE [LARGE SCALE GENOMIC DNA]</scope>
    <source>
        <strain evidence="2 3">JEL423</strain>
    </source>
</reference>
<dbReference type="Pfam" id="PF00566">
    <property type="entry name" value="RabGAP-TBC"/>
    <property type="match status" value="1"/>
</dbReference>
<dbReference type="PANTHER" id="PTHR47219:SF9">
    <property type="entry name" value="GTPASE ACTIVATING PROTEIN AND CENTROSOME-ASSOCIATED, ISOFORM B"/>
    <property type="match status" value="1"/>
</dbReference>
<dbReference type="Gene3D" id="1.10.472.80">
    <property type="entry name" value="Ypt/Rab-GAP domain of gyp1p, domain 3"/>
    <property type="match status" value="1"/>
</dbReference>
<dbReference type="FunFam" id="1.10.472.80:FF:000115">
    <property type="entry name" value="E3 ubiquitin-protein ligase RNF8"/>
    <property type="match status" value="1"/>
</dbReference>
<dbReference type="STRING" id="403673.A0A177WS60"/>
<dbReference type="PANTHER" id="PTHR47219">
    <property type="entry name" value="RAB GTPASE-ACTIVATING PROTEIN 1-LIKE"/>
    <property type="match status" value="1"/>
</dbReference>
<dbReference type="GO" id="GO:0005096">
    <property type="term" value="F:GTPase activator activity"/>
    <property type="evidence" value="ECO:0007669"/>
    <property type="project" value="TreeGrafter"/>
</dbReference>
<evidence type="ECO:0000313" key="2">
    <source>
        <dbReference type="EMBL" id="OAJ42191.1"/>
    </source>
</evidence>
<dbReference type="SMART" id="SM00164">
    <property type="entry name" value="TBC"/>
    <property type="match status" value="1"/>
</dbReference>
<dbReference type="PROSITE" id="PS50086">
    <property type="entry name" value="TBC_RABGAP"/>
    <property type="match status" value="1"/>
</dbReference>
<dbReference type="InterPro" id="IPR000195">
    <property type="entry name" value="Rab-GAP-TBC_dom"/>
</dbReference>
<dbReference type="Gene3D" id="1.10.10.750">
    <property type="entry name" value="Ypt/Rab-GAP domain of gyp1p, domain 1"/>
    <property type="match status" value="1"/>
</dbReference>
<dbReference type="EMBL" id="DS022307">
    <property type="protein sequence ID" value="OAJ42191.1"/>
    <property type="molecule type" value="Genomic_DNA"/>
</dbReference>
<dbReference type="InterPro" id="IPR050302">
    <property type="entry name" value="Rab_GAP_TBC_domain"/>
</dbReference>
<dbReference type="VEuPathDB" id="FungiDB:BDEG_25681"/>
<organism evidence="2 3">
    <name type="scientific">Batrachochytrium dendrobatidis (strain JEL423)</name>
    <dbReference type="NCBI Taxonomy" id="403673"/>
    <lineage>
        <taxon>Eukaryota</taxon>
        <taxon>Fungi</taxon>
        <taxon>Fungi incertae sedis</taxon>
        <taxon>Chytridiomycota</taxon>
        <taxon>Chytridiomycota incertae sedis</taxon>
        <taxon>Chytridiomycetes</taxon>
        <taxon>Rhizophydiales</taxon>
        <taxon>Rhizophydiales incertae sedis</taxon>
        <taxon>Batrachochytrium</taxon>
    </lineage>
</organism>
<dbReference type="SUPFAM" id="SSF47923">
    <property type="entry name" value="Ypt/Rab-GAP domain of gyp1p"/>
    <property type="match status" value="2"/>
</dbReference>
<gene>
    <name evidence="2" type="ORF">BDEG_25681</name>
</gene>
<proteinExistence type="predicted"/>
<protein>
    <recommendedName>
        <fullName evidence="1">Rab-GAP TBC domain-containing protein</fullName>
    </recommendedName>
</protein>
<sequence>MAATEADFHDILNAESLVDIGKLRSAARYGIPDEVRGQVWKYLLGVETADKSQEISIHMEKYREYLQYNKENTTLVKRVRGETSRYCWRRKRDFEKAGCVDIEQKIENVVSAYLNVHHRSQNLLPEVLISLCGPIACSLAIESEVYFSLEKLLVQTDELLATKDLNSRLANFLMLFRILMPDLYNHFEEEEVNFRDWATSWFQYLLARELPLECVMRLWDTYFSMPSGLSLHVFVCLAMLSHVKDNLEELEQSEIHSLLLRLPVLDMDKIISHAFRIKYEVMELALSDLD</sequence>
<dbReference type="InterPro" id="IPR035969">
    <property type="entry name" value="Rab-GAP_TBC_sf"/>
</dbReference>
<evidence type="ECO:0000313" key="3">
    <source>
        <dbReference type="Proteomes" id="UP000077115"/>
    </source>
</evidence>
<dbReference type="AlphaFoldDB" id="A0A177WS60"/>
<dbReference type="eggNOG" id="KOG1092">
    <property type="taxonomic scope" value="Eukaryota"/>
</dbReference>
<name>A0A177WS60_BATDL</name>